<dbReference type="EMBL" id="BGZN01000034">
    <property type="protein sequence ID" value="GBR74198.1"/>
    <property type="molecule type" value="Genomic_DNA"/>
</dbReference>
<organism evidence="1 2">
    <name type="scientific">Termititenax aidoneus</name>
    <dbReference type="NCBI Taxonomy" id="2218524"/>
    <lineage>
        <taxon>Bacteria</taxon>
        <taxon>Bacillati</taxon>
        <taxon>Candidatus Margulisiibacteriota</taxon>
        <taxon>Candidatus Termititenacia</taxon>
        <taxon>Candidatus Termititenacales</taxon>
        <taxon>Candidatus Termititenacaceae</taxon>
        <taxon>Candidatus Termititenax</taxon>
    </lineage>
</organism>
<gene>
    <name evidence="1" type="ORF">NO1_1419</name>
</gene>
<keyword evidence="2" id="KW-1185">Reference proteome</keyword>
<proteinExistence type="predicted"/>
<comment type="caution">
    <text evidence="1">The sequence shown here is derived from an EMBL/GenBank/DDBJ whole genome shotgun (WGS) entry which is preliminary data.</text>
</comment>
<accession>A0A388TBQ2</accession>
<reference evidence="1 2" key="1">
    <citation type="journal article" date="2019" name="ISME J.">
        <title>Genome analyses of uncultured TG2/ZB3 bacteria in 'Margulisbacteria' specifically attached to ectosymbiotic spirochetes of protists in the termite gut.</title>
        <authorList>
            <person name="Utami Y.D."/>
            <person name="Kuwahara H."/>
            <person name="Igai K."/>
            <person name="Murakami T."/>
            <person name="Sugaya K."/>
            <person name="Morikawa T."/>
            <person name="Nagura Y."/>
            <person name="Yuki M."/>
            <person name="Deevong P."/>
            <person name="Inoue T."/>
            <person name="Kihara K."/>
            <person name="Lo N."/>
            <person name="Yamada A."/>
            <person name="Ohkuma M."/>
            <person name="Hongoh Y."/>
        </authorList>
    </citation>
    <scope>NUCLEOTIDE SEQUENCE [LARGE SCALE GENOMIC DNA]</scope>
    <source>
        <strain evidence="1">NkOx7-01</strain>
    </source>
</reference>
<dbReference type="AlphaFoldDB" id="A0A388TBQ2"/>
<name>A0A388TBQ2_TERA1</name>
<evidence type="ECO:0000313" key="1">
    <source>
        <dbReference type="EMBL" id="GBR74198.1"/>
    </source>
</evidence>
<evidence type="ECO:0000313" key="2">
    <source>
        <dbReference type="Proteomes" id="UP000269352"/>
    </source>
</evidence>
<protein>
    <submittedName>
        <fullName evidence="1">Uncharacterized protein</fullName>
    </submittedName>
</protein>
<sequence length="203" mass="23762">MQTKLIKYIESKYPGYTARPGMEHQAYALETRKSGLTDYDLKQLREQGLILVKTAKEIMQHDETLSQEEKDFIEFMRIKYNQDIPAETIEETSEIIIARNNIHNPLAFLLHNCECFFRQKLRFDTVYRFRVENHPVDNANFLIITYNGKKLTLNHKISELLLQQVSPGEHDFVFRLNEAKEIGLRIDSVDFIRPEPSATPSQS</sequence>
<dbReference type="Proteomes" id="UP000269352">
    <property type="component" value="Unassembled WGS sequence"/>
</dbReference>